<proteinExistence type="predicted"/>
<protein>
    <submittedName>
        <fullName evidence="2">Uncharacterized protein</fullName>
    </submittedName>
</protein>
<dbReference type="AlphaFoldDB" id="A0A2P2JV74"/>
<evidence type="ECO:0000256" key="1">
    <source>
        <dbReference type="SAM" id="MobiDB-lite"/>
    </source>
</evidence>
<feature type="compositionally biased region" description="Polar residues" evidence="1">
    <location>
        <begin position="1"/>
        <end position="11"/>
    </location>
</feature>
<organism evidence="2">
    <name type="scientific">Rhizophora mucronata</name>
    <name type="common">Asiatic mangrove</name>
    <dbReference type="NCBI Taxonomy" id="61149"/>
    <lineage>
        <taxon>Eukaryota</taxon>
        <taxon>Viridiplantae</taxon>
        <taxon>Streptophyta</taxon>
        <taxon>Embryophyta</taxon>
        <taxon>Tracheophyta</taxon>
        <taxon>Spermatophyta</taxon>
        <taxon>Magnoliopsida</taxon>
        <taxon>eudicotyledons</taxon>
        <taxon>Gunneridae</taxon>
        <taxon>Pentapetalae</taxon>
        <taxon>rosids</taxon>
        <taxon>fabids</taxon>
        <taxon>Malpighiales</taxon>
        <taxon>Rhizophoraceae</taxon>
        <taxon>Rhizophora</taxon>
    </lineage>
</organism>
<reference evidence="2" key="1">
    <citation type="submission" date="2018-02" db="EMBL/GenBank/DDBJ databases">
        <title>Rhizophora mucronata_Transcriptome.</title>
        <authorList>
            <person name="Meera S.P."/>
            <person name="Sreeshan A."/>
            <person name="Augustine A."/>
        </authorList>
    </citation>
    <scope>NUCLEOTIDE SEQUENCE</scope>
    <source>
        <tissue evidence="2">Leaf</tissue>
    </source>
</reference>
<sequence length="39" mass="3852">MGSPTLATDATSSSISSPSGFSLRCSSFSAICSLLVVPS</sequence>
<dbReference type="EMBL" id="GGEC01016893">
    <property type="protein sequence ID" value="MBW97376.1"/>
    <property type="molecule type" value="Transcribed_RNA"/>
</dbReference>
<feature type="region of interest" description="Disordered" evidence="1">
    <location>
        <begin position="1"/>
        <end position="20"/>
    </location>
</feature>
<accession>A0A2P2JV74</accession>
<evidence type="ECO:0000313" key="2">
    <source>
        <dbReference type="EMBL" id="MBW97376.1"/>
    </source>
</evidence>
<name>A0A2P2JV74_RHIMU</name>